<dbReference type="RefSeq" id="WP_081198622.1">
    <property type="nucleotide sequence ID" value="NZ_FOCZ01000001.1"/>
</dbReference>
<dbReference type="PANTHER" id="PTHR10900">
    <property type="entry name" value="PERIOSTIN-RELATED"/>
    <property type="match status" value="1"/>
</dbReference>
<dbReference type="Pfam" id="PF02469">
    <property type="entry name" value="Fasciclin"/>
    <property type="match status" value="1"/>
</dbReference>
<gene>
    <name evidence="2" type="ORF">A4H97_00125</name>
</gene>
<dbReference type="OrthoDB" id="624512at2"/>
<dbReference type="EMBL" id="LVXG01000012">
    <property type="protein sequence ID" value="OQP50291.1"/>
    <property type="molecule type" value="Genomic_DNA"/>
</dbReference>
<organism evidence="2 3">
    <name type="scientific">Niastella yeongjuensis</name>
    <dbReference type="NCBI Taxonomy" id="354355"/>
    <lineage>
        <taxon>Bacteria</taxon>
        <taxon>Pseudomonadati</taxon>
        <taxon>Bacteroidota</taxon>
        <taxon>Chitinophagia</taxon>
        <taxon>Chitinophagales</taxon>
        <taxon>Chitinophagaceae</taxon>
        <taxon>Niastella</taxon>
    </lineage>
</organism>
<evidence type="ECO:0000313" key="2">
    <source>
        <dbReference type="EMBL" id="OQP50291.1"/>
    </source>
</evidence>
<dbReference type="Proteomes" id="UP000192610">
    <property type="component" value="Unassembled WGS sequence"/>
</dbReference>
<evidence type="ECO:0000313" key="3">
    <source>
        <dbReference type="Proteomes" id="UP000192610"/>
    </source>
</evidence>
<dbReference type="PROSITE" id="PS51257">
    <property type="entry name" value="PROKAR_LIPOPROTEIN"/>
    <property type="match status" value="1"/>
</dbReference>
<dbReference type="InterPro" id="IPR050904">
    <property type="entry name" value="Adhesion/Biosynth-related"/>
</dbReference>
<dbReference type="Gene3D" id="2.30.180.10">
    <property type="entry name" value="FAS1 domain"/>
    <property type="match status" value="2"/>
</dbReference>
<dbReference type="STRING" id="354355.SAMN05660816_00926"/>
<comment type="caution">
    <text evidence="2">The sequence shown here is derived from an EMBL/GenBank/DDBJ whole genome shotgun (WGS) entry which is preliminary data.</text>
</comment>
<reference evidence="3" key="1">
    <citation type="submission" date="2016-04" db="EMBL/GenBank/DDBJ databases">
        <authorList>
            <person name="Chen L."/>
            <person name="Zhuang W."/>
            <person name="Wang G."/>
        </authorList>
    </citation>
    <scope>NUCLEOTIDE SEQUENCE [LARGE SCALE GENOMIC DNA]</scope>
    <source>
        <strain evidence="3">17621</strain>
    </source>
</reference>
<evidence type="ECO:0000259" key="1">
    <source>
        <dbReference type="PROSITE" id="PS50213"/>
    </source>
</evidence>
<dbReference type="PANTHER" id="PTHR10900:SF77">
    <property type="entry name" value="FI19380P1"/>
    <property type="match status" value="1"/>
</dbReference>
<dbReference type="SUPFAM" id="SSF82153">
    <property type="entry name" value="FAS1 domain"/>
    <property type="match status" value="2"/>
</dbReference>
<feature type="domain" description="FAS1" evidence="1">
    <location>
        <begin position="50"/>
        <end position="177"/>
    </location>
</feature>
<sequence length="435" mass="48795">MHHRNQFFTVTLSRWINRSFFIGVMGCVVLSCQKKGDDDFVAAKPAVSDTSSDLRATLRNTPFTLFRQAAEKINLDSLLPGSGYFTVFAPVDEAMTAAGLDQAKIQSLSVDSLRKIIMFHVAQGSYGAGALSSALCNIEMKTLRLDATIDLQYTGTSLYQQNLYVKKSGALYINGELANNENDTAWTASNGYIWPIRAVLNAPTQNLWNLIKSRPELSLYYTAMHINDSLYWWNYLLPDPLPPGQTWYQKSVAGDSISFNFIVYENLPNTQTYGRSRPTVFAPTNDAFHAAGFYTYDDLLKYNRDVIPGWTYDENWNGTWADLPLDSVLKNHVILNVNEQNVKPAFSNLSLYNDLMFNPNINNGSFNNLYYWNLGNGNIAPTPNPLLQFSAANGAVKIKYKPNIAPVDLPADKNRHLMATNGAIYEIDKLFLPQP</sequence>
<dbReference type="InterPro" id="IPR000782">
    <property type="entry name" value="FAS1_domain"/>
</dbReference>
<dbReference type="PROSITE" id="PS50213">
    <property type="entry name" value="FAS1"/>
    <property type="match status" value="1"/>
</dbReference>
<accession>A0A1V9EVY5</accession>
<proteinExistence type="predicted"/>
<dbReference type="AlphaFoldDB" id="A0A1V9EVY5"/>
<keyword evidence="3" id="KW-1185">Reference proteome</keyword>
<protein>
    <recommendedName>
        <fullName evidence="1">FAS1 domain-containing protein</fullName>
    </recommendedName>
</protein>
<dbReference type="InterPro" id="IPR036378">
    <property type="entry name" value="FAS1_dom_sf"/>
</dbReference>
<name>A0A1V9EVY5_9BACT</name>